<dbReference type="PANTHER" id="PTHR43677">
    <property type="entry name" value="SHORT-CHAIN DEHYDROGENASE/REDUCTASE"/>
    <property type="match status" value="1"/>
</dbReference>
<evidence type="ECO:0000313" key="3">
    <source>
        <dbReference type="Proteomes" id="UP001597011"/>
    </source>
</evidence>
<dbReference type="InterPro" id="IPR020843">
    <property type="entry name" value="ER"/>
</dbReference>
<dbReference type="InterPro" id="IPR036291">
    <property type="entry name" value="NAD(P)-bd_dom_sf"/>
</dbReference>
<dbReference type="InterPro" id="IPR011032">
    <property type="entry name" value="GroES-like_sf"/>
</dbReference>
<keyword evidence="3" id="KW-1185">Reference proteome</keyword>
<feature type="domain" description="Enoyl reductase (ER)" evidence="1">
    <location>
        <begin position="17"/>
        <end position="328"/>
    </location>
</feature>
<dbReference type="CDD" id="cd05280">
    <property type="entry name" value="MDR_yhdh_yhfp"/>
    <property type="match status" value="1"/>
</dbReference>
<evidence type="ECO:0000259" key="1">
    <source>
        <dbReference type="SMART" id="SM00829"/>
    </source>
</evidence>
<dbReference type="EMBL" id="JBHTIB010000012">
    <property type="protein sequence ID" value="MFD0836594.1"/>
    <property type="molecule type" value="Genomic_DNA"/>
</dbReference>
<gene>
    <name evidence="2" type="ORF">ACFQ0I_12515</name>
</gene>
<dbReference type="SMART" id="SM00829">
    <property type="entry name" value="PKS_ER"/>
    <property type="match status" value="1"/>
</dbReference>
<name>A0ABW3BVM3_9FLAO</name>
<dbReference type="InterPro" id="IPR051397">
    <property type="entry name" value="Zn-ADH-like_protein"/>
</dbReference>
<dbReference type="InterPro" id="IPR013154">
    <property type="entry name" value="ADH-like_N"/>
</dbReference>
<sequence length="332" mass="35408">MNTAATFKAFRVEETEGNFTTSIKDMPFKSLETGILLIKVHYSSLNYKDALSATGNKGVTRQFPHTPGIDAVGTVVETKSDAFKTGDKVIVTSYDLGMNTDGGFAQYINVPATWAVKLPENLSMKDAMIFGTAGLTAGMSVLRLTQLVKPEDGTIVVSGATGGVGALSVSILSKLGYTVAAITGKESESAYLTKLGAKTIITRSEFEALDNKPLLKPQFAGGIDTVGGVILENIIKATQPMGVVTSCGNAASIKLNLTVFPFILRGVSLIGIDSQNYPMAYREQVWQKLANEWKPDTLADTCNEITLNELDANIALILKGQIKGRTVVTLEA</sequence>
<comment type="caution">
    <text evidence="2">The sequence shown here is derived from an EMBL/GenBank/DDBJ whole genome shotgun (WGS) entry which is preliminary data.</text>
</comment>
<dbReference type="RefSeq" id="WP_379942758.1">
    <property type="nucleotide sequence ID" value="NZ_JBHTIB010000012.1"/>
</dbReference>
<protein>
    <submittedName>
        <fullName evidence="2">YhdH/YhfP family quinone oxidoreductase</fullName>
    </submittedName>
</protein>
<reference evidence="3" key="1">
    <citation type="journal article" date="2019" name="Int. J. Syst. Evol. Microbiol.">
        <title>The Global Catalogue of Microorganisms (GCM) 10K type strain sequencing project: providing services to taxonomists for standard genome sequencing and annotation.</title>
        <authorList>
            <consortium name="The Broad Institute Genomics Platform"/>
            <consortium name="The Broad Institute Genome Sequencing Center for Infectious Disease"/>
            <person name="Wu L."/>
            <person name="Ma J."/>
        </authorList>
    </citation>
    <scope>NUCLEOTIDE SEQUENCE [LARGE SCALE GENOMIC DNA]</scope>
    <source>
        <strain evidence="3">CCUG 60529</strain>
    </source>
</reference>
<evidence type="ECO:0000313" key="2">
    <source>
        <dbReference type="EMBL" id="MFD0836594.1"/>
    </source>
</evidence>
<dbReference type="Gene3D" id="3.90.180.10">
    <property type="entry name" value="Medium-chain alcohol dehydrogenases, catalytic domain"/>
    <property type="match status" value="1"/>
</dbReference>
<dbReference type="InterPro" id="IPR013149">
    <property type="entry name" value="ADH-like_C"/>
</dbReference>
<dbReference type="SUPFAM" id="SSF50129">
    <property type="entry name" value="GroES-like"/>
    <property type="match status" value="1"/>
</dbReference>
<dbReference type="Proteomes" id="UP001597011">
    <property type="component" value="Unassembled WGS sequence"/>
</dbReference>
<dbReference type="PANTHER" id="PTHR43677:SF1">
    <property type="entry name" value="ACRYLYL-COA REDUCTASE ACUI-RELATED"/>
    <property type="match status" value="1"/>
</dbReference>
<dbReference type="SUPFAM" id="SSF51735">
    <property type="entry name" value="NAD(P)-binding Rossmann-fold domains"/>
    <property type="match status" value="1"/>
</dbReference>
<organism evidence="2 3">
    <name type="scientific">Mariniflexile aquimaris</name>
    <dbReference type="NCBI Taxonomy" id="881009"/>
    <lineage>
        <taxon>Bacteria</taxon>
        <taxon>Pseudomonadati</taxon>
        <taxon>Bacteroidota</taxon>
        <taxon>Flavobacteriia</taxon>
        <taxon>Flavobacteriales</taxon>
        <taxon>Flavobacteriaceae</taxon>
        <taxon>Mariniflexile</taxon>
    </lineage>
</organism>
<dbReference type="InterPro" id="IPR014188">
    <property type="entry name" value="Acrylyl-CoA_reductase_AcuI"/>
</dbReference>
<dbReference type="Gene3D" id="3.40.50.720">
    <property type="entry name" value="NAD(P)-binding Rossmann-like Domain"/>
    <property type="match status" value="1"/>
</dbReference>
<dbReference type="NCBIfam" id="TIGR02823">
    <property type="entry name" value="oxido_YhdH"/>
    <property type="match status" value="1"/>
</dbReference>
<dbReference type="Pfam" id="PF08240">
    <property type="entry name" value="ADH_N"/>
    <property type="match status" value="1"/>
</dbReference>
<proteinExistence type="predicted"/>
<dbReference type="Pfam" id="PF00107">
    <property type="entry name" value="ADH_zinc_N"/>
    <property type="match status" value="1"/>
</dbReference>
<accession>A0ABW3BVM3</accession>